<dbReference type="InterPro" id="IPR051324">
    <property type="entry name" value="Stress/Tellurium_Resist"/>
</dbReference>
<organism evidence="3 4">
    <name type="scientific">Desulfosporosinus lacus DSM 15449</name>
    <dbReference type="NCBI Taxonomy" id="1121420"/>
    <lineage>
        <taxon>Bacteria</taxon>
        <taxon>Bacillati</taxon>
        <taxon>Bacillota</taxon>
        <taxon>Clostridia</taxon>
        <taxon>Eubacteriales</taxon>
        <taxon>Desulfitobacteriaceae</taxon>
        <taxon>Desulfosporosinus</taxon>
    </lineage>
</organism>
<dbReference type="CDD" id="cd06974">
    <property type="entry name" value="TerD_like"/>
    <property type="match status" value="1"/>
</dbReference>
<dbReference type="Pfam" id="PF02342">
    <property type="entry name" value="TerD"/>
    <property type="match status" value="1"/>
</dbReference>
<dbReference type="Proteomes" id="UP000183954">
    <property type="component" value="Unassembled WGS sequence"/>
</dbReference>
<dbReference type="EMBL" id="FQXJ01000006">
    <property type="protein sequence ID" value="SHI00167.1"/>
    <property type="molecule type" value="Genomic_DNA"/>
</dbReference>
<dbReference type="InterPro" id="IPR003325">
    <property type="entry name" value="TerD"/>
</dbReference>
<accession>A0A1M5XK05</accession>
<dbReference type="PANTHER" id="PTHR32097">
    <property type="entry name" value="CAMP-BINDING PROTEIN 1-RELATED"/>
    <property type="match status" value="1"/>
</dbReference>
<dbReference type="OrthoDB" id="4123258at2"/>
<dbReference type="PANTHER" id="PTHR32097:SF4">
    <property type="entry name" value="GENERAL STRESS PROTEIN 16U"/>
    <property type="match status" value="1"/>
</dbReference>
<dbReference type="RefSeq" id="WP_073029653.1">
    <property type="nucleotide sequence ID" value="NZ_FQXJ01000006.1"/>
</dbReference>
<dbReference type="STRING" id="1121420.SAMN02746098_02072"/>
<feature type="domain" description="TerD" evidence="2">
    <location>
        <begin position="4"/>
        <end position="189"/>
    </location>
</feature>
<gene>
    <name evidence="3" type="ORF">SAMN02746098_02072</name>
</gene>
<evidence type="ECO:0000313" key="4">
    <source>
        <dbReference type="Proteomes" id="UP000183954"/>
    </source>
</evidence>
<proteinExistence type="inferred from homology"/>
<dbReference type="AlphaFoldDB" id="A0A1M5XK05"/>
<name>A0A1M5XK05_9FIRM</name>
<sequence>MAVISLQKGQKIDLTKGNPGLTKIIVGLGWDTNKYSGGSDFDLDASVFLLDKNGKAGGIEDFIYYNNLVGGNGSVQHTGDNLTGAGDGDDEQVNVDLASVPAHVEKIAFTVTIHEAAQRSQNFGQVSNAFVRVVNETNGQEVMRYDLGEDFSVETALVVCELYRHQGEWKFNAVGSGFSGGLAALCANYGLQVG</sequence>
<dbReference type="FunFam" id="2.60.60.30:FF:000001">
    <property type="entry name" value="Tellurium resistance protein TerD"/>
    <property type="match status" value="1"/>
</dbReference>
<protein>
    <submittedName>
        <fullName evidence="3">Tellurium resistance protein TerD</fullName>
    </submittedName>
</protein>
<evidence type="ECO:0000313" key="3">
    <source>
        <dbReference type="EMBL" id="SHI00167.1"/>
    </source>
</evidence>
<evidence type="ECO:0000256" key="1">
    <source>
        <dbReference type="ARBA" id="ARBA00008775"/>
    </source>
</evidence>
<keyword evidence="4" id="KW-1185">Reference proteome</keyword>
<reference evidence="4" key="1">
    <citation type="submission" date="2016-11" db="EMBL/GenBank/DDBJ databases">
        <authorList>
            <person name="Varghese N."/>
            <person name="Submissions S."/>
        </authorList>
    </citation>
    <scope>NUCLEOTIDE SEQUENCE [LARGE SCALE GENOMIC DNA]</scope>
    <source>
        <strain evidence="4">DSM 15449</strain>
    </source>
</reference>
<dbReference type="Gene3D" id="2.60.60.30">
    <property type="entry name" value="sav2460 like domains"/>
    <property type="match status" value="1"/>
</dbReference>
<evidence type="ECO:0000259" key="2">
    <source>
        <dbReference type="Pfam" id="PF02342"/>
    </source>
</evidence>
<comment type="similarity">
    <text evidence="1">Belongs to the CAPAB/TerDEXZ family.</text>
</comment>